<dbReference type="GO" id="GO:0008270">
    <property type="term" value="F:zinc ion binding"/>
    <property type="evidence" value="ECO:0007669"/>
    <property type="project" value="UniProtKB-KW"/>
</dbReference>
<feature type="region of interest" description="Disordered" evidence="4">
    <location>
        <begin position="1"/>
        <end position="34"/>
    </location>
</feature>
<dbReference type="EMBL" id="MN739920">
    <property type="protein sequence ID" value="QHT77580.1"/>
    <property type="molecule type" value="Genomic_DNA"/>
</dbReference>
<keyword evidence="3" id="KW-0862">Zinc</keyword>
<evidence type="ECO:0000256" key="3">
    <source>
        <dbReference type="ARBA" id="ARBA00022833"/>
    </source>
</evidence>
<evidence type="ECO:0000259" key="5">
    <source>
        <dbReference type="PROSITE" id="PS50089"/>
    </source>
</evidence>
<dbReference type="AlphaFoldDB" id="A0A6C0HB19"/>
<keyword evidence="2" id="KW-0863">Zinc-finger</keyword>
<feature type="compositionally biased region" description="Basic residues" evidence="4">
    <location>
        <begin position="1"/>
        <end position="33"/>
    </location>
</feature>
<dbReference type="GO" id="GO:0061630">
    <property type="term" value="F:ubiquitin protein ligase activity"/>
    <property type="evidence" value="ECO:0007669"/>
    <property type="project" value="TreeGrafter"/>
</dbReference>
<evidence type="ECO:0000256" key="2">
    <source>
        <dbReference type="ARBA" id="ARBA00022771"/>
    </source>
</evidence>
<name>A0A6C0HB19_9ZZZZ</name>
<proteinExistence type="predicted"/>
<evidence type="ECO:0000256" key="4">
    <source>
        <dbReference type="SAM" id="MobiDB-lite"/>
    </source>
</evidence>
<organism evidence="6">
    <name type="scientific">viral metagenome</name>
    <dbReference type="NCBI Taxonomy" id="1070528"/>
    <lineage>
        <taxon>unclassified sequences</taxon>
        <taxon>metagenomes</taxon>
        <taxon>organismal metagenomes</taxon>
    </lineage>
</organism>
<dbReference type="InterPro" id="IPR013083">
    <property type="entry name" value="Znf_RING/FYVE/PHD"/>
</dbReference>
<dbReference type="PANTHER" id="PTHR45969">
    <property type="entry name" value="RING ZINC FINGER PROTEIN-RELATED"/>
    <property type="match status" value="1"/>
</dbReference>
<evidence type="ECO:0000256" key="1">
    <source>
        <dbReference type="ARBA" id="ARBA00022723"/>
    </source>
</evidence>
<dbReference type="InterPro" id="IPR001841">
    <property type="entry name" value="Znf_RING"/>
</dbReference>
<accession>A0A6C0HB19</accession>
<dbReference type="PANTHER" id="PTHR45969:SF69">
    <property type="entry name" value="FINGER DOMAIN PROTEIN, PUTATIVE (AFU_ORTHOLOGUE AFUA_3G12190)-RELATED"/>
    <property type="match status" value="1"/>
</dbReference>
<dbReference type="GO" id="GO:0016567">
    <property type="term" value="P:protein ubiquitination"/>
    <property type="evidence" value="ECO:0007669"/>
    <property type="project" value="TreeGrafter"/>
</dbReference>
<protein>
    <recommendedName>
        <fullName evidence="5">RING-type domain-containing protein</fullName>
    </recommendedName>
</protein>
<feature type="domain" description="RING-type" evidence="5">
    <location>
        <begin position="44"/>
        <end position="91"/>
    </location>
</feature>
<dbReference type="SUPFAM" id="SSF57850">
    <property type="entry name" value="RING/U-box"/>
    <property type="match status" value="1"/>
</dbReference>
<dbReference type="Gene3D" id="3.30.40.10">
    <property type="entry name" value="Zinc/RING finger domain, C3HC4 (zinc finger)"/>
    <property type="match status" value="1"/>
</dbReference>
<reference evidence="6" key="1">
    <citation type="journal article" date="2020" name="Nature">
        <title>Giant virus diversity and host interactions through global metagenomics.</title>
        <authorList>
            <person name="Schulz F."/>
            <person name="Roux S."/>
            <person name="Paez-Espino D."/>
            <person name="Jungbluth S."/>
            <person name="Walsh D.A."/>
            <person name="Denef V.J."/>
            <person name="McMahon K.D."/>
            <person name="Konstantinidis K.T."/>
            <person name="Eloe-Fadrosh E.A."/>
            <person name="Kyrpides N.C."/>
            <person name="Woyke T."/>
        </authorList>
    </citation>
    <scope>NUCLEOTIDE SEQUENCE</scope>
    <source>
        <strain evidence="6">GVMAG-M-3300023179-90</strain>
    </source>
</reference>
<evidence type="ECO:0000313" key="6">
    <source>
        <dbReference type="EMBL" id="QHT77580.1"/>
    </source>
</evidence>
<sequence length="210" mass="24578">MPISRKRFSTKRVKNQSKKNTRKYKRKSGKRPRLFGGFGEDEECPICLTPLTDNENGEVFTTNCEHKHNFHRGCIEEWCNGKRTCRCPMCKTILNPNPNPNRRQSTPVEPSQKLYRVEFFRTDEENNKVQVRVQDISRREMANIIAFLVNEFDDLDIHNMRFHGVAENNPYGYIVLGDNHNVRIIEGDIDLEYVTNISSLRFTQVPNTQV</sequence>
<dbReference type="Pfam" id="PF13639">
    <property type="entry name" value="zf-RING_2"/>
    <property type="match status" value="1"/>
</dbReference>
<dbReference type="PROSITE" id="PS50089">
    <property type="entry name" value="ZF_RING_2"/>
    <property type="match status" value="1"/>
</dbReference>
<keyword evidence="1" id="KW-0479">Metal-binding</keyword>
<dbReference type="SMART" id="SM00184">
    <property type="entry name" value="RING"/>
    <property type="match status" value="1"/>
</dbReference>